<name>A0A3N4ZRW6_9MICO</name>
<keyword evidence="3" id="KW-1185">Reference proteome</keyword>
<gene>
    <name evidence="2" type="ORF">EDD32_2738</name>
</gene>
<proteinExistence type="predicted"/>
<dbReference type="RefSeq" id="WP_246006134.1">
    <property type="nucleotide sequence ID" value="NZ_RKRA01000001.1"/>
</dbReference>
<sequence>MNKPKQQDDRMAKVAALRAEQVRRDRRRRLVIVAAVGVVILALVGTTTAVILGARTEQAAVEAAAEQPIPDVEETTDLSANHVDAAIAPSALPPLGGDHDPVWQNCGTYDEPVPSANAVHSLEHGVVWVTYRPDLPEDEVAMLREIVEGKSYALLSPYPGLAAPVVLTAWGVQLELDDVDDERIPTFLTKYLQGEQSPEPGASCSGGNGTPT</sequence>
<evidence type="ECO:0000313" key="3">
    <source>
        <dbReference type="Proteomes" id="UP000280726"/>
    </source>
</evidence>
<protein>
    <submittedName>
        <fullName evidence="2">Uncharacterized protein DUF3105</fullName>
    </submittedName>
</protein>
<dbReference type="Pfam" id="PF11303">
    <property type="entry name" value="DUF3105"/>
    <property type="match status" value="1"/>
</dbReference>
<comment type="caution">
    <text evidence="2">The sequence shown here is derived from an EMBL/GenBank/DDBJ whole genome shotgun (WGS) entry which is preliminary data.</text>
</comment>
<dbReference type="EMBL" id="RKRA01000001">
    <property type="protein sequence ID" value="RPF28222.1"/>
    <property type="molecule type" value="Genomic_DNA"/>
</dbReference>
<evidence type="ECO:0000313" key="2">
    <source>
        <dbReference type="EMBL" id="RPF28222.1"/>
    </source>
</evidence>
<feature type="transmembrane region" description="Helical" evidence="1">
    <location>
        <begin position="30"/>
        <end position="52"/>
    </location>
</feature>
<reference evidence="2 3" key="1">
    <citation type="submission" date="2018-11" db="EMBL/GenBank/DDBJ databases">
        <title>Sequencing the genomes of 1000 actinobacteria strains.</title>
        <authorList>
            <person name="Klenk H.-P."/>
        </authorList>
    </citation>
    <scope>NUCLEOTIDE SEQUENCE [LARGE SCALE GENOMIC DNA]</scope>
    <source>
        <strain evidence="2 3">DSM 14418</strain>
    </source>
</reference>
<keyword evidence="1" id="KW-0472">Membrane</keyword>
<organism evidence="2 3">
    <name type="scientific">Georgenia muralis</name>
    <dbReference type="NCBI Taxonomy" id="154117"/>
    <lineage>
        <taxon>Bacteria</taxon>
        <taxon>Bacillati</taxon>
        <taxon>Actinomycetota</taxon>
        <taxon>Actinomycetes</taxon>
        <taxon>Micrococcales</taxon>
        <taxon>Bogoriellaceae</taxon>
        <taxon>Georgenia</taxon>
    </lineage>
</organism>
<keyword evidence="1" id="KW-1133">Transmembrane helix</keyword>
<dbReference type="InterPro" id="IPR021454">
    <property type="entry name" value="DUF3105"/>
</dbReference>
<dbReference type="Proteomes" id="UP000280726">
    <property type="component" value="Unassembled WGS sequence"/>
</dbReference>
<accession>A0A3N4ZRW6</accession>
<dbReference type="AlphaFoldDB" id="A0A3N4ZRW6"/>
<keyword evidence="1" id="KW-0812">Transmembrane</keyword>
<evidence type="ECO:0000256" key="1">
    <source>
        <dbReference type="SAM" id="Phobius"/>
    </source>
</evidence>